<dbReference type="EMBL" id="MT142995">
    <property type="protein sequence ID" value="QJA91556.1"/>
    <property type="molecule type" value="Genomic_DNA"/>
</dbReference>
<gene>
    <name evidence="1" type="ORF">MM415B03341_0015</name>
</gene>
<sequence length="72" mass="8597">MKSQILTTEKEQWLILTPENDFEEKILKMFEGMPNVWRGEFRQCEGGYMRSWNESCGHKDDLIIKFANINLK</sequence>
<proteinExistence type="predicted"/>
<accession>A0A6M3L9M5</accession>
<reference evidence="1" key="1">
    <citation type="submission" date="2020-03" db="EMBL/GenBank/DDBJ databases">
        <title>The deep terrestrial virosphere.</title>
        <authorList>
            <person name="Holmfeldt K."/>
            <person name="Nilsson E."/>
            <person name="Simone D."/>
            <person name="Lopez-Fernandez M."/>
            <person name="Wu X."/>
            <person name="de Brujin I."/>
            <person name="Lundin D."/>
            <person name="Andersson A."/>
            <person name="Bertilsson S."/>
            <person name="Dopson M."/>
        </authorList>
    </citation>
    <scope>NUCLEOTIDE SEQUENCE</scope>
    <source>
        <strain evidence="1">MM415B03341</strain>
    </source>
</reference>
<protein>
    <submittedName>
        <fullName evidence="1">Uncharacterized protein</fullName>
    </submittedName>
</protein>
<evidence type="ECO:0000313" key="1">
    <source>
        <dbReference type="EMBL" id="QJA91556.1"/>
    </source>
</evidence>
<name>A0A6M3L9M5_9ZZZZ</name>
<dbReference type="AlphaFoldDB" id="A0A6M3L9M5"/>
<organism evidence="1">
    <name type="scientific">viral metagenome</name>
    <dbReference type="NCBI Taxonomy" id="1070528"/>
    <lineage>
        <taxon>unclassified sequences</taxon>
        <taxon>metagenomes</taxon>
        <taxon>organismal metagenomes</taxon>
    </lineage>
</organism>